<dbReference type="PANTHER" id="PTHR43194">
    <property type="entry name" value="HYDROLASE ALPHA/BETA FOLD FAMILY"/>
    <property type="match status" value="1"/>
</dbReference>
<dbReference type="Proteomes" id="UP000251993">
    <property type="component" value="Chromosome"/>
</dbReference>
<sequence length="258" mass="28865">MKSTKTIVLIHGLFVNNTSWAQWKTYFESQGYKVYTPANPGHEGTPAQLRSNIHPDLTQTGFEDVVMNIVKLIDTLPEKPIVVGHSLAGLVVQKLIEMDKAVAGVSIDGAPPKNVLAPWATVKIVLPVVNFFKGNQAYLGSREWYHRAFFNNFTKEESDLLFDKIAVPESRKIARDTLLASFAKIDFKKPHNPLLFIGGEKDNIFSSSFTRRIASSYKDSSSTTDFKEFAGRSHFIAGEKGWKEVAGYVLNWIKKVNA</sequence>
<dbReference type="Pfam" id="PF12697">
    <property type="entry name" value="Abhydrolase_6"/>
    <property type="match status" value="1"/>
</dbReference>
<dbReference type="AlphaFoldDB" id="A0A344TF85"/>
<dbReference type="OrthoDB" id="9814966at2"/>
<dbReference type="Gene3D" id="3.40.50.1820">
    <property type="entry name" value="alpha/beta hydrolase"/>
    <property type="match status" value="1"/>
</dbReference>
<dbReference type="GO" id="GO:0016787">
    <property type="term" value="F:hydrolase activity"/>
    <property type="evidence" value="ECO:0007669"/>
    <property type="project" value="UniProtKB-KW"/>
</dbReference>
<dbReference type="InterPro" id="IPR000073">
    <property type="entry name" value="AB_hydrolase_1"/>
</dbReference>
<name>A0A344TF85_9BACT</name>
<protein>
    <submittedName>
        <fullName evidence="2">Alpha/beta hydrolase</fullName>
    </submittedName>
</protein>
<accession>A0A344TF85</accession>
<gene>
    <name evidence="2" type="ORF">DR864_05955</name>
</gene>
<dbReference type="KEGG" id="run:DR864_05955"/>
<organism evidence="2 3">
    <name type="scientific">Runella rosea</name>
    <dbReference type="NCBI Taxonomy" id="2259595"/>
    <lineage>
        <taxon>Bacteria</taxon>
        <taxon>Pseudomonadati</taxon>
        <taxon>Bacteroidota</taxon>
        <taxon>Cytophagia</taxon>
        <taxon>Cytophagales</taxon>
        <taxon>Spirosomataceae</taxon>
        <taxon>Runella</taxon>
    </lineage>
</organism>
<dbReference type="RefSeq" id="WP_114066092.1">
    <property type="nucleotide sequence ID" value="NZ_CP030850.1"/>
</dbReference>
<dbReference type="InterPro" id="IPR050228">
    <property type="entry name" value="Carboxylesterase_BioH"/>
</dbReference>
<dbReference type="EMBL" id="CP030850">
    <property type="protein sequence ID" value="AXE17306.1"/>
    <property type="molecule type" value="Genomic_DNA"/>
</dbReference>
<keyword evidence="3" id="KW-1185">Reference proteome</keyword>
<evidence type="ECO:0000313" key="3">
    <source>
        <dbReference type="Proteomes" id="UP000251993"/>
    </source>
</evidence>
<dbReference type="SUPFAM" id="SSF53474">
    <property type="entry name" value="alpha/beta-Hydrolases"/>
    <property type="match status" value="1"/>
</dbReference>
<proteinExistence type="predicted"/>
<dbReference type="InterPro" id="IPR029058">
    <property type="entry name" value="AB_hydrolase_fold"/>
</dbReference>
<dbReference type="PANTHER" id="PTHR43194:SF2">
    <property type="entry name" value="PEROXISOMAL MEMBRANE PROTEIN LPX1"/>
    <property type="match status" value="1"/>
</dbReference>
<evidence type="ECO:0000313" key="2">
    <source>
        <dbReference type="EMBL" id="AXE17306.1"/>
    </source>
</evidence>
<keyword evidence="2" id="KW-0378">Hydrolase</keyword>
<feature type="domain" description="AB hydrolase-1" evidence="1">
    <location>
        <begin position="7"/>
        <end position="246"/>
    </location>
</feature>
<reference evidence="2 3" key="1">
    <citation type="submission" date="2018-07" db="EMBL/GenBank/DDBJ databases">
        <title>Genome sequencing of Runella.</title>
        <authorList>
            <person name="Baek M.-G."/>
            <person name="Yi H."/>
        </authorList>
    </citation>
    <scope>NUCLEOTIDE SEQUENCE [LARGE SCALE GENOMIC DNA]</scope>
    <source>
        <strain evidence="2 3">HYN0085</strain>
    </source>
</reference>
<evidence type="ECO:0000259" key="1">
    <source>
        <dbReference type="Pfam" id="PF12697"/>
    </source>
</evidence>